<keyword evidence="2" id="KW-0813">Transport</keyword>
<gene>
    <name evidence="13" type="primary">LOC107770759</name>
</gene>
<feature type="transmembrane region" description="Helical" evidence="8">
    <location>
        <begin position="316"/>
        <end position="339"/>
    </location>
</feature>
<dbReference type="PANTHER" id="PTHR23130">
    <property type="entry name" value="CYTOCHROME B561 AND DOMON DOMAIN-CONTAINING PROTEIN"/>
    <property type="match status" value="1"/>
</dbReference>
<feature type="signal peptide" evidence="9">
    <location>
        <begin position="1"/>
        <end position="31"/>
    </location>
</feature>
<protein>
    <submittedName>
        <fullName evidence="13">Cytochrome b561 and DOMON domain-containing protein At3g07570-like</fullName>
    </submittedName>
</protein>
<evidence type="ECO:0000256" key="5">
    <source>
        <dbReference type="ARBA" id="ARBA00022982"/>
    </source>
</evidence>
<dbReference type="CDD" id="cd09631">
    <property type="entry name" value="DOMON_DOH"/>
    <property type="match status" value="1"/>
</dbReference>
<evidence type="ECO:0000256" key="2">
    <source>
        <dbReference type="ARBA" id="ARBA00022448"/>
    </source>
</evidence>
<dbReference type="SMART" id="SM00665">
    <property type="entry name" value="B561"/>
    <property type="match status" value="1"/>
</dbReference>
<evidence type="ECO:0000256" key="1">
    <source>
        <dbReference type="ARBA" id="ARBA00004370"/>
    </source>
</evidence>
<keyword evidence="5" id="KW-0249">Electron transport</keyword>
<evidence type="ECO:0000256" key="7">
    <source>
        <dbReference type="ARBA" id="ARBA00023136"/>
    </source>
</evidence>
<dbReference type="Gene3D" id="1.20.120.1770">
    <property type="match status" value="1"/>
</dbReference>
<dbReference type="SMART" id="SM00664">
    <property type="entry name" value="DoH"/>
    <property type="match status" value="1"/>
</dbReference>
<dbReference type="Pfam" id="PF03351">
    <property type="entry name" value="DOMON"/>
    <property type="match status" value="1"/>
</dbReference>
<dbReference type="OMA" id="WFYTHLA"/>
<keyword evidence="12" id="KW-1185">Reference proteome</keyword>
<feature type="transmembrane region" description="Helical" evidence="8">
    <location>
        <begin position="253"/>
        <end position="274"/>
    </location>
</feature>
<dbReference type="OrthoDB" id="19261at2759"/>
<keyword evidence="3 8" id="KW-0812">Transmembrane</keyword>
<sequence>MKTSFKFSAFFFFSIFLIFQIFSFQIRIVNSQGSTDSCSSNLKLKGELLFDTTSFHCLSVWDQQGYILRYMRTDTNVWSYVLSAPNTNAYIAMGFSKNGKMVGSTAVVGWVSNEGTATMKKYFLGGQSPNEVLPDEGNLQLVNFTSSVIAEDSRIYMAFQLNTEMPSNRLIYSVGQTGMLPSAADFRLTEHQDRISTSLNYNSGQSEKSTPYANLRRSHGLLNMFGWAIFMPIGVMVARYLRQYDPIWFYSHTTIQSLGFILGFVGVISGLVLNNRLQNNVNRHKGIGIFILVLGCLQVIALLARPEKSSKVRKYWNWYHYTTGRVLIMLATVNVFYGIHLGDAGSSWKAGFAVVLVILFITAAIFEIRMWKRK</sequence>
<dbReference type="InterPro" id="IPR006593">
    <property type="entry name" value="Cyt_b561/ferric_Rdtase_TM"/>
</dbReference>
<dbReference type="RefSeq" id="XP_016445579.1">
    <property type="nucleotide sequence ID" value="XM_016590093.1"/>
</dbReference>
<accession>A0A1S3Y0E0</accession>
<evidence type="ECO:0000256" key="9">
    <source>
        <dbReference type="SAM" id="SignalP"/>
    </source>
</evidence>
<evidence type="ECO:0000256" key="3">
    <source>
        <dbReference type="ARBA" id="ARBA00022692"/>
    </source>
</evidence>
<dbReference type="STRING" id="4097.A0A1S3Y0E0"/>
<evidence type="ECO:0000259" key="10">
    <source>
        <dbReference type="PROSITE" id="PS50836"/>
    </source>
</evidence>
<dbReference type="PaxDb" id="4097-A0A1S3Y0E0"/>
<reference evidence="12" key="1">
    <citation type="journal article" date="2014" name="Nat. Commun.">
        <title>The tobacco genome sequence and its comparison with those of tomato and potato.</title>
        <authorList>
            <person name="Sierro N."/>
            <person name="Battey J.N."/>
            <person name="Ouadi S."/>
            <person name="Bakaher N."/>
            <person name="Bovet L."/>
            <person name="Willig A."/>
            <person name="Goepfert S."/>
            <person name="Peitsch M.C."/>
            <person name="Ivanov N.V."/>
        </authorList>
    </citation>
    <scope>NUCLEOTIDE SEQUENCE [LARGE SCALE GENOMIC DNA]</scope>
</reference>
<dbReference type="GO" id="GO:0016020">
    <property type="term" value="C:membrane"/>
    <property type="evidence" value="ECO:0007669"/>
    <property type="project" value="UniProtKB-SubCell"/>
</dbReference>
<dbReference type="PROSITE" id="PS50939">
    <property type="entry name" value="CYTOCHROME_B561"/>
    <property type="match status" value="1"/>
</dbReference>
<dbReference type="Pfam" id="PF03188">
    <property type="entry name" value="Cytochrom_B561"/>
    <property type="match status" value="1"/>
</dbReference>
<dbReference type="PANTHER" id="PTHR23130:SF171">
    <property type="entry name" value="OS01G0895300 PROTEIN"/>
    <property type="match status" value="1"/>
</dbReference>
<dbReference type="GeneID" id="107770759"/>
<dbReference type="CDD" id="cd08760">
    <property type="entry name" value="Cyt_b561_FRRS1_like"/>
    <property type="match status" value="1"/>
</dbReference>
<feature type="transmembrane region" description="Helical" evidence="8">
    <location>
        <begin position="351"/>
        <end position="368"/>
    </location>
</feature>
<dbReference type="Proteomes" id="UP000790787">
    <property type="component" value="Chromosome 22"/>
</dbReference>
<dbReference type="AlphaFoldDB" id="A0A1S3Y0E0"/>
<feature type="transmembrane region" description="Helical" evidence="8">
    <location>
        <begin position="221"/>
        <end position="241"/>
    </location>
</feature>
<feature type="domain" description="DOMON" evidence="10">
    <location>
        <begin position="64"/>
        <end position="178"/>
    </location>
</feature>
<reference evidence="13" key="2">
    <citation type="submission" date="2025-08" db="UniProtKB">
        <authorList>
            <consortium name="RefSeq"/>
        </authorList>
    </citation>
    <scope>IDENTIFICATION</scope>
    <source>
        <tissue evidence="13">Leaf</tissue>
    </source>
</reference>
<name>A0A1S3Y0E0_TOBAC</name>
<dbReference type="RefSeq" id="XP_016445579.1">
    <property type="nucleotide sequence ID" value="XM_016590093.2"/>
</dbReference>
<organism evidence="12 13">
    <name type="scientific">Nicotiana tabacum</name>
    <name type="common">Common tobacco</name>
    <dbReference type="NCBI Taxonomy" id="4097"/>
    <lineage>
        <taxon>Eukaryota</taxon>
        <taxon>Viridiplantae</taxon>
        <taxon>Streptophyta</taxon>
        <taxon>Embryophyta</taxon>
        <taxon>Tracheophyta</taxon>
        <taxon>Spermatophyta</taxon>
        <taxon>Magnoliopsida</taxon>
        <taxon>eudicotyledons</taxon>
        <taxon>Gunneridae</taxon>
        <taxon>Pentapetalae</taxon>
        <taxon>asterids</taxon>
        <taxon>lamiids</taxon>
        <taxon>Solanales</taxon>
        <taxon>Solanaceae</taxon>
        <taxon>Nicotianoideae</taxon>
        <taxon>Nicotianeae</taxon>
        <taxon>Nicotiana</taxon>
    </lineage>
</organism>
<dbReference type="InterPro" id="IPR045266">
    <property type="entry name" value="DOH_DOMON"/>
</dbReference>
<evidence type="ECO:0000256" key="8">
    <source>
        <dbReference type="SAM" id="Phobius"/>
    </source>
</evidence>
<feature type="domain" description="Cytochrome b561" evidence="11">
    <location>
        <begin position="182"/>
        <end position="374"/>
    </location>
</feature>
<keyword evidence="6 8" id="KW-1133">Transmembrane helix</keyword>
<keyword evidence="4 9" id="KW-0732">Signal</keyword>
<feature type="chain" id="PRO_5010248380" evidence="9">
    <location>
        <begin position="32"/>
        <end position="374"/>
    </location>
</feature>
<feature type="transmembrane region" description="Helical" evidence="8">
    <location>
        <begin position="286"/>
        <end position="304"/>
    </location>
</feature>
<comment type="subcellular location">
    <subcellularLocation>
        <location evidence="1">Membrane</location>
    </subcellularLocation>
</comment>
<evidence type="ECO:0000256" key="6">
    <source>
        <dbReference type="ARBA" id="ARBA00022989"/>
    </source>
</evidence>
<dbReference type="PROSITE" id="PS50836">
    <property type="entry name" value="DOMON"/>
    <property type="match status" value="1"/>
</dbReference>
<evidence type="ECO:0000256" key="4">
    <source>
        <dbReference type="ARBA" id="ARBA00022729"/>
    </source>
</evidence>
<evidence type="ECO:0000259" key="11">
    <source>
        <dbReference type="PROSITE" id="PS50939"/>
    </source>
</evidence>
<proteinExistence type="predicted"/>
<dbReference type="KEGG" id="nta:107770759"/>
<keyword evidence="7 8" id="KW-0472">Membrane</keyword>
<evidence type="ECO:0000313" key="12">
    <source>
        <dbReference type="Proteomes" id="UP000790787"/>
    </source>
</evidence>
<dbReference type="InterPro" id="IPR005018">
    <property type="entry name" value="DOMON_domain"/>
</dbReference>
<evidence type="ECO:0000313" key="13">
    <source>
        <dbReference type="RefSeq" id="XP_016445579.1"/>
    </source>
</evidence>